<evidence type="ECO:0000313" key="2">
    <source>
        <dbReference type="EMBL" id="KAK5050813.1"/>
    </source>
</evidence>
<evidence type="ECO:0000256" key="1">
    <source>
        <dbReference type="SAM" id="MobiDB-lite"/>
    </source>
</evidence>
<feature type="region of interest" description="Disordered" evidence="1">
    <location>
        <begin position="123"/>
        <end position="160"/>
    </location>
</feature>
<feature type="compositionally biased region" description="Polar residues" evidence="1">
    <location>
        <begin position="123"/>
        <end position="141"/>
    </location>
</feature>
<keyword evidence="3" id="KW-1185">Reference proteome</keyword>
<feature type="region of interest" description="Disordered" evidence="1">
    <location>
        <begin position="82"/>
        <end position="102"/>
    </location>
</feature>
<comment type="caution">
    <text evidence="2">The sequence shown here is derived from an EMBL/GenBank/DDBJ whole genome shotgun (WGS) entry which is preliminary data.</text>
</comment>
<reference evidence="2 3" key="1">
    <citation type="submission" date="2023-08" db="EMBL/GenBank/DDBJ databases">
        <title>Black Yeasts Isolated from many extreme environments.</title>
        <authorList>
            <person name="Coleine C."/>
            <person name="Stajich J.E."/>
            <person name="Selbmann L."/>
        </authorList>
    </citation>
    <scope>NUCLEOTIDE SEQUENCE [LARGE SCALE GENOMIC DNA]</scope>
    <source>
        <strain evidence="2 3">CCFEE 5792</strain>
    </source>
</reference>
<dbReference type="EMBL" id="JAVRRD010000016">
    <property type="protein sequence ID" value="KAK5050813.1"/>
    <property type="molecule type" value="Genomic_DNA"/>
</dbReference>
<dbReference type="GeneID" id="89971559"/>
<dbReference type="RefSeq" id="XP_064705313.1">
    <property type="nucleotide sequence ID" value="XM_064846960.1"/>
</dbReference>
<protein>
    <submittedName>
        <fullName evidence="2">Uncharacterized protein</fullName>
    </submittedName>
</protein>
<dbReference type="Proteomes" id="UP001358417">
    <property type="component" value="Unassembled WGS sequence"/>
</dbReference>
<feature type="compositionally biased region" description="Low complexity" evidence="1">
    <location>
        <begin position="142"/>
        <end position="157"/>
    </location>
</feature>
<proteinExistence type="predicted"/>
<sequence>MTELLLESSILKKKAGVNGVDSECSDARDTSKCTNQLCTDVVDTSHIFPDLCDECKKSGVVGDWMEKEPGLKLQVFRSWRSKHRETTQTKPEEAQQGDGSISDNAIEDDCENLETLECVATSSIPSNGTATTSTAQSPYSNARSVASSDTSTSTAPSLHDLKARVQRLRARTDQLIAKIRVQRAARTMQDKGDRN</sequence>
<accession>A0AAV9N6W5</accession>
<name>A0AAV9N6W5_9EURO</name>
<gene>
    <name evidence="2" type="ORF">LTR84_003372</name>
</gene>
<organism evidence="2 3">
    <name type="scientific">Exophiala bonariae</name>
    <dbReference type="NCBI Taxonomy" id="1690606"/>
    <lineage>
        <taxon>Eukaryota</taxon>
        <taxon>Fungi</taxon>
        <taxon>Dikarya</taxon>
        <taxon>Ascomycota</taxon>
        <taxon>Pezizomycotina</taxon>
        <taxon>Eurotiomycetes</taxon>
        <taxon>Chaetothyriomycetidae</taxon>
        <taxon>Chaetothyriales</taxon>
        <taxon>Herpotrichiellaceae</taxon>
        <taxon>Exophiala</taxon>
    </lineage>
</organism>
<evidence type="ECO:0000313" key="3">
    <source>
        <dbReference type="Proteomes" id="UP001358417"/>
    </source>
</evidence>
<dbReference type="AlphaFoldDB" id="A0AAV9N6W5"/>
<feature type="compositionally biased region" description="Basic and acidic residues" evidence="1">
    <location>
        <begin position="84"/>
        <end position="93"/>
    </location>
</feature>